<evidence type="ECO:0000313" key="1">
    <source>
        <dbReference type="EMBL" id="KAG6972710.1"/>
    </source>
</evidence>
<name>A0A8T1V0C9_9STRA</name>
<evidence type="ECO:0000313" key="2">
    <source>
        <dbReference type="Proteomes" id="UP000688947"/>
    </source>
</evidence>
<dbReference type="OrthoDB" id="8196283at2759"/>
<dbReference type="Proteomes" id="UP000688947">
    <property type="component" value="Unassembled WGS sequence"/>
</dbReference>
<accession>A0A8T1V0C9</accession>
<gene>
    <name evidence="1" type="ORF">JG687_00001310</name>
</gene>
<comment type="caution">
    <text evidence="1">The sequence shown here is derived from an EMBL/GenBank/DDBJ whole genome shotgun (WGS) entry which is preliminary data.</text>
</comment>
<reference evidence="1" key="1">
    <citation type="submission" date="2021-01" db="EMBL/GenBank/DDBJ databases">
        <title>Phytophthora aleatoria, a newly-described species from Pinus radiata is distinct from Phytophthora cactorum isolates based on comparative genomics.</title>
        <authorList>
            <person name="Mcdougal R."/>
            <person name="Panda P."/>
            <person name="Williams N."/>
            <person name="Studholme D.J."/>
        </authorList>
    </citation>
    <scope>NUCLEOTIDE SEQUENCE</scope>
    <source>
        <strain evidence="1">NZFS 3830</strain>
    </source>
</reference>
<sequence length="155" mass="16995">MSTSPSTPIRGALRLHATGVRLHSFTKWETNILREDECETTGLRGGEHFAPHGSGRNCFFKPLGDLSFKRHLAPPPPPPPSPPPLDVRHVIDLRKGLYVPETAFYGSNASQMRVLHALFGMLKCFGPMQVFITVSPASEGTYSIAIKLGRVTSDN</sequence>
<dbReference type="AlphaFoldDB" id="A0A8T1V0C9"/>
<organism evidence="1 2">
    <name type="scientific">Phytophthora cactorum</name>
    <dbReference type="NCBI Taxonomy" id="29920"/>
    <lineage>
        <taxon>Eukaryota</taxon>
        <taxon>Sar</taxon>
        <taxon>Stramenopiles</taxon>
        <taxon>Oomycota</taxon>
        <taxon>Peronosporomycetes</taxon>
        <taxon>Peronosporales</taxon>
        <taxon>Peronosporaceae</taxon>
        <taxon>Phytophthora</taxon>
    </lineage>
</organism>
<dbReference type="EMBL" id="JAENGZ010000030">
    <property type="protein sequence ID" value="KAG6972710.1"/>
    <property type="molecule type" value="Genomic_DNA"/>
</dbReference>
<protein>
    <submittedName>
        <fullName evidence="1">Uncharacterized protein</fullName>
    </submittedName>
</protein>
<proteinExistence type="predicted"/>